<keyword evidence="6 8" id="KW-0472">Membrane</keyword>
<dbReference type="GO" id="GO:0016746">
    <property type="term" value="F:acyltransferase activity"/>
    <property type="evidence" value="ECO:0007669"/>
    <property type="project" value="UniProtKB-KW"/>
</dbReference>
<evidence type="ECO:0000256" key="3">
    <source>
        <dbReference type="ARBA" id="ARBA00022692"/>
    </source>
</evidence>
<dbReference type="PANTHER" id="PTHR23063:SF52">
    <property type="entry name" value="LYSOPHOSPHATIDYLCHOLINE ACYLTRANSFERASE"/>
    <property type="match status" value="1"/>
</dbReference>
<keyword evidence="2 10" id="KW-0808">Transferase</keyword>
<keyword evidence="4 8" id="KW-1133">Transmembrane helix</keyword>
<evidence type="ECO:0000313" key="10">
    <source>
        <dbReference type="EMBL" id="AAT79461.1"/>
    </source>
</evidence>
<dbReference type="InterPro" id="IPR002123">
    <property type="entry name" value="Plipid/glycerol_acylTrfase"/>
</dbReference>
<dbReference type="PANTHER" id="PTHR23063">
    <property type="entry name" value="PHOSPHOLIPID ACYLTRANSFERASE"/>
    <property type="match status" value="1"/>
</dbReference>
<protein>
    <submittedName>
        <fullName evidence="10">Putative 1-acyl-sn-glycerol-3-phosphate acyltransferase</fullName>
    </submittedName>
</protein>
<dbReference type="CDD" id="cd07989">
    <property type="entry name" value="LPLAT_AGPAT-like"/>
    <property type="match status" value="1"/>
</dbReference>
<comment type="subcellular location">
    <subcellularLocation>
        <location evidence="1">Membrane</location>
    </subcellularLocation>
</comment>
<evidence type="ECO:0000256" key="2">
    <source>
        <dbReference type="ARBA" id="ARBA00022679"/>
    </source>
</evidence>
<feature type="transmembrane region" description="Helical" evidence="8">
    <location>
        <begin position="42"/>
        <end position="63"/>
    </location>
</feature>
<evidence type="ECO:0000256" key="5">
    <source>
        <dbReference type="ARBA" id="ARBA00023098"/>
    </source>
</evidence>
<dbReference type="GO" id="GO:0006629">
    <property type="term" value="P:lipid metabolic process"/>
    <property type="evidence" value="ECO:0007669"/>
    <property type="project" value="UniProtKB-KW"/>
</dbReference>
<dbReference type="GO" id="GO:0016020">
    <property type="term" value="C:membrane"/>
    <property type="evidence" value="ECO:0007669"/>
    <property type="project" value="UniProtKB-SubCell"/>
</dbReference>
<name>Q594H3_9HYPH</name>
<keyword evidence="3 8" id="KW-0812">Transmembrane</keyword>
<keyword evidence="7 10" id="KW-0012">Acyltransferase</keyword>
<dbReference type="SMART" id="SM00563">
    <property type="entry name" value="PlsC"/>
    <property type="match status" value="1"/>
</dbReference>
<evidence type="ECO:0000259" key="9">
    <source>
        <dbReference type="SMART" id="SM00563"/>
    </source>
</evidence>
<dbReference type="Pfam" id="PF01553">
    <property type="entry name" value="Acyltransferase"/>
    <property type="match status" value="1"/>
</dbReference>
<organism evidence="10">
    <name type="scientific">Agrobacterium sp. 'luteum'</name>
    <dbReference type="NCBI Taxonomy" id="285944"/>
    <lineage>
        <taxon>Bacteria</taxon>
        <taxon>Pseudomonadati</taxon>
        <taxon>Pseudomonadota</taxon>
        <taxon>Alphaproteobacteria</taxon>
        <taxon>Hyphomicrobiales</taxon>
        <taxon>Rhizobiaceae</taxon>
        <taxon>Rhizobium/Agrobacterium group</taxon>
        <taxon>Agrobacterium</taxon>
    </lineage>
</organism>
<feature type="domain" description="Phospholipid/glycerol acyltransferase" evidence="9">
    <location>
        <begin position="99"/>
        <end position="213"/>
    </location>
</feature>
<accession>Q594H3</accession>
<dbReference type="EMBL" id="AY570981">
    <property type="protein sequence ID" value="AAT79461.1"/>
    <property type="molecule type" value="Genomic_DNA"/>
</dbReference>
<sequence length="284" mass="31852">MAYLSPEKADVPEPDPDARPCDTQPMAYRLWDGASAMGYLRFTLRMALLFTALSACIPFYYVWRLLRLSNPWPRTFLKIAAFACGARVKINGTPIKRDVFFISNHLSWVDIAILGGHSGTAFVSKEEIGNWPIIGWLCRLNDTVFVSRSNRMGIAQQINQLRDALEETWAITIFPEGTTTDGSMLLPFKAPLLKVLEPPPPGILVQPIFLNYGTYADEVSWTGEESAPSNAWRLLTRRSSFLVEVNFLEPFDPDHYSCRKDIAAEARRRIAEPLSASLGGKPIV</sequence>
<reference evidence="10" key="1">
    <citation type="submission" date="2004-03" db="EMBL/GenBank/DDBJ databases">
        <title>A Terrestrial Progenitor of Eukaryotic C2H2 Transcriptional Regulators in Marine Microorganisms.</title>
        <authorList>
            <person name="Wang S.-Y."/>
            <person name="Kado C.I."/>
        </authorList>
    </citation>
    <scope>NUCLEOTIDE SEQUENCE</scope>
    <source>
        <strain evidence="10">19D1</strain>
    </source>
</reference>
<proteinExistence type="predicted"/>
<evidence type="ECO:0000256" key="4">
    <source>
        <dbReference type="ARBA" id="ARBA00022989"/>
    </source>
</evidence>
<evidence type="ECO:0000256" key="6">
    <source>
        <dbReference type="ARBA" id="ARBA00023136"/>
    </source>
</evidence>
<dbReference type="SUPFAM" id="SSF69593">
    <property type="entry name" value="Glycerol-3-phosphate (1)-acyltransferase"/>
    <property type="match status" value="1"/>
</dbReference>
<dbReference type="AlphaFoldDB" id="Q594H3"/>
<keyword evidence="5" id="KW-0443">Lipid metabolism</keyword>
<evidence type="ECO:0000256" key="8">
    <source>
        <dbReference type="SAM" id="Phobius"/>
    </source>
</evidence>
<evidence type="ECO:0000256" key="1">
    <source>
        <dbReference type="ARBA" id="ARBA00004370"/>
    </source>
</evidence>
<evidence type="ECO:0000256" key="7">
    <source>
        <dbReference type="ARBA" id="ARBA00023315"/>
    </source>
</evidence>